<evidence type="ECO:0000313" key="8">
    <source>
        <dbReference type="Proteomes" id="UP000324194"/>
    </source>
</evidence>
<dbReference type="EMBL" id="LR699119">
    <property type="protein sequence ID" value="VVC75866.1"/>
    <property type="molecule type" value="Genomic_DNA"/>
</dbReference>
<dbReference type="Pfam" id="PF21077">
    <property type="entry name" value="GDH_ACT3"/>
    <property type="match status" value="1"/>
</dbReference>
<feature type="domain" description="NAD-glutamate dehydrogenase ACT3" evidence="6">
    <location>
        <begin position="562"/>
        <end position="631"/>
    </location>
</feature>
<dbReference type="Pfam" id="PF21079">
    <property type="entry name" value="GDH_HM2"/>
    <property type="match status" value="1"/>
</dbReference>
<evidence type="ECO:0000259" key="5">
    <source>
        <dbReference type="Pfam" id="PF21076"/>
    </source>
</evidence>
<dbReference type="Pfam" id="PF21078">
    <property type="entry name" value="GDH_HM3"/>
    <property type="match status" value="1"/>
</dbReference>
<dbReference type="InterPro" id="IPR036291">
    <property type="entry name" value="NAD(P)-bd_dom_sf"/>
</dbReference>
<evidence type="ECO:0000259" key="4">
    <source>
        <dbReference type="Pfam" id="PF21075"/>
    </source>
</evidence>
<evidence type="ECO:0000256" key="1">
    <source>
        <dbReference type="ARBA" id="ARBA00023002"/>
    </source>
</evidence>
<proteinExistence type="predicted"/>
<dbReference type="GO" id="GO:0004069">
    <property type="term" value="F:L-aspartate:2-oxoglutarate aminotransferase activity"/>
    <property type="evidence" value="ECO:0007669"/>
    <property type="project" value="InterPro"/>
</dbReference>
<dbReference type="InterPro" id="IPR049064">
    <property type="entry name" value="NAD_Glu_DH_ACT3"/>
</dbReference>
<dbReference type="RefSeq" id="WP_148339137.1">
    <property type="nucleotide sequence ID" value="NZ_LR699119.1"/>
</dbReference>
<sequence>MTGANNGECQNIINQLKTYIQDNAHEKDVRLLEIFAQRYYASSAVDDLKNRPIADLYGILLSHWKYIQQRAPGEAKIRIFNPDKEKDGWSSSHTIIQISHDDIPFLVDSSRMVVNRFGYQIHFIIHFGGFKVKRDAHHKITDIATPATMDEHTTGEAPIYIEIDRLTDKNTMMELEQEIGSVLSDVRVSVADWRKMVNRVEECLSELENNPHTNVDQAELAESRDFLRWLINNNFTFLGARDYKLIGNGTNRALQIVPGSGLGVLRDETFSTTSKTYAELPPQARKMALSKNILIIAKTNTTSTVHRQAYTDYIGVKIFNDKGELTGEHRFIGLYTSTAYHSSPRQIPFLRHKVDKVLEDLGFPPDSHDGKEAVHILETLPRDDLFQATHEELMELTLGIIQLKERKRIRLLVRRDAYYRYFSCLVYVPREIFDTDLALAMQEILMQAFKGIDCTFTTYFSDSVLARIHFLIRVNPKIPVEFDLAEIEKKLITVSRSWSDDLKDRLVEHYGEAEGLRYYGKYQKAFPASYIEDYSVHEALDDIEKIESLSDARPLGMLFSKSNDNNTLNLKLFHAEQTIVLSDVLPILENMGLKIIGERPHELKFRDGKHIWINDFNMTYAINKDIDIDDIKDIFQDAFTKIWFGKAENDGFNRLVLEAGLTCQQTSALRAYTKYLRQTGFTFSQNYIEKALINNAGLAMALVQLFLLRFDPACDENQRSDPKELIDYIEKMLDSVASLDEDRIIRRLLELIQATIRTNYFQKSAEGIEKPYLSFKFDPAKISDLPLPRPRYEIFVYSPRVEGVHLRAGKVARGGLRWSDRREDFRTEILGLMKAQQVKNTVIVPEGAKGGFVVKTALTPEMTRDDYMKEVIHCYSIFISGLLDITDNIKEGATVPPADVVRYDGDDPYLVVAADKGTATFSDIANGIAQKYDFWLGDAFASGGSAGYDHKKMGITSRGVWVSVKRHFRELNIDPENDDFTVVGIGDMSGDVFGNGMLLSRHTKLIGAFNHMHIFLDPDPDPALSYEERKRLFHLPRSSWKDYNPQLISVGGGVFDRSAKSIKLTPEIKHILNTKKDSMVPNELIRAMIKAPVDLIWNGGIGTFVKSTQESHLDVGDRTNDGIRIDATELNARVIAEGGNLGMTQLARIEYSLQGGIVNTDFIDNSAGVDCSDHEVNIKILLNRLMADGEMTLEQRNKLLEKMTDEVAALVLLDNYDQTQMLSLETSVAQQTIDLFRQYMNDLEKTGRLDRKLEYLPDDKTLLERKAGNKPLTRPEIAMLLAYCKMYLKQDILASDVPEDPYFGKFLLTAFPKPLREKYLPQMQEHSLRREIIATQLCKSITDRMGINFVERLQRETGASVAFIIRAYSIAENIFHMEELWQQIMALDFKVGQHIQYRMMLQIYYLIRRATRWLLRNRKPSLDIQKTIDDFAPHINELSRRLPQVLDGMDKEAYDAAVNYLIDQGVPDKLAKSIAGCNTLFTSLDIVEAAQKYDLDLTEVAKTYYLIGNRLELNWLRELMNSYVVENQWDELARAGFRDDLDRVQRKLSTRILTMKSKEVKDKSINDRIDFWIHRYQFLMERWQKLLADIKSSDAVGFVTYSVVLRELFDFAQAA</sequence>
<dbReference type="Pfam" id="PF21073">
    <property type="entry name" value="GDH_HM1"/>
    <property type="match status" value="1"/>
</dbReference>
<protein>
    <submittedName>
        <fullName evidence="7">NAD-specific glutamate dehydrogenase</fullName>
    </submittedName>
</protein>
<dbReference type="SUPFAM" id="SSF53223">
    <property type="entry name" value="Aminoacid dehydrogenase-like, N-terminal domain"/>
    <property type="match status" value="1"/>
</dbReference>
<evidence type="ECO:0000259" key="3">
    <source>
        <dbReference type="Pfam" id="PF21074"/>
    </source>
</evidence>
<dbReference type="InterPro" id="IPR048381">
    <property type="entry name" value="GDH_C"/>
</dbReference>
<dbReference type="Gene3D" id="3.40.50.720">
    <property type="entry name" value="NAD(P)-binding Rossmann-like Domain"/>
    <property type="match status" value="1"/>
</dbReference>
<dbReference type="InterPro" id="IPR007780">
    <property type="entry name" value="NAD_Glu_DH_bac"/>
</dbReference>
<organism evidence="7 8">
    <name type="scientific">Aquicella siphonis</name>
    <dbReference type="NCBI Taxonomy" id="254247"/>
    <lineage>
        <taxon>Bacteria</taxon>
        <taxon>Pseudomonadati</taxon>
        <taxon>Pseudomonadota</taxon>
        <taxon>Gammaproteobacteria</taxon>
        <taxon>Legionellales</taxon>
        <taxon>Coxiellaceae</taxon>
        <taxon>Aquicella</taxon>
    </lineage>
</organism>
<feature type="domain" description="NAD-glutamate dehydrogenase catalytic" evidence="2">
    <location>
        <begin position="729"/>
        <end position="1224"/>
    </location>
</feature>
<dbReference type="OrthoDB" id="9758052at2"/>
<dbReference type="InterPro" id="IPR049059">
    <property type="entry name" value="NAD_Glu_DH_HM1"/>
</dbReference>
<dbReference type="PANTHER" id="PTHR43403">
    <property type="entry name" value="NAD-SPECIFIC GLUTAMATE DEHYDROGENASE"/>
    <property type="match status" value="1"/>
</dbReference>
<keyword evidence="8" id="KW-1185">Reference proteome</keyword>
<dbReference type="InterPro" id="IPR046346">
    <property type="entry name" value="Aminoacid_DH-like_N_sf"/>
</dbReference>
<dbReference type="SUPFAM" id="SSF51735">
    <property type="entry name" value="NAD(P)-binding Rossmann-fold domains"/>
    <property type="match status" value="1"/>
</dbReference>
<dbReference type="KEGG" id="asip:AQUSIP_11630"/>
<feature type="domain" description="NAD-glutamate dehydrogenase ACT2" evidence="5">
    <location>
        <begin position="410"/>
        <end position="499"/>
    </location>
</feature>
<keyword evidence="1" id="KW-0560">Oxidoreductase</keyword>
<dbReference type="PIRSF" id="PIRSF036761">
    <property type="entry name" value="GDH_Mll4104"/>
    <property type="match status" value="1"/>
</dbReference>
<accession>A0A5E4PHQ7</accession>
<dbReference type="Proteomes" id="UP000324194">
    <property type="component" value="Chromosome 1"/>
</dbReference>
<dbReference type="InterPro" id="IPR049062">
    <property type="entry name" value="NAD_Glu_DH_ACT2"/>
</dbReference>
<evidence type="ECO:0000313" key="7">
    <source>
        <dbReference type="EMBL" id="VVC75866.1"/>
    </source>
</evidence>
<feature type="domain" description="NAD-glutamate dehydrogenase N-terminal ACT1" evidence="4">
    <location>
        <begin position="35"/>
        <end position="179"/>
    </location>
</feature>
<reference evidence="7 8" key="1">
    <citation type="submission" date="2019-08" db="EMBL/GenBank/DDBJ databases">
        <authorList>
            <person name="Guy L."/>
        </authorList>
    </citation>
    <scope>NUCLEOTIDE SEQUENCE [LARGE SCALE GENOMIC DNA]</scope>
    <source>
        <strain evidence="7 8">SGT-108</strain>
    </source>
</reference>
<dbReference type="PANTHER" id="PTHR43403:SF1">
    <property type="entry name" value="NAD-SPECIFIC GLUTAMATE DEHYDROGENASE"/>
    <property type="match status" value="1"/>
</dbReference>
<dbReference type="GO" id="GO:0006538">
    <property type="term" value="P:L-glutamate catabolic process"/>
    <property type="evidence" value="ECO:0007669"/>
    <property type="project" value="InterPro"/>
</dbReference>
<dbReference type="InterPro" id="IPR049056">
    <property type="entry name" value="NAD_Glu_DH_HM3"/>
</dbReference>
<dbReference type="Pfam" id="PF21075">
    <property type="entry name" value="GDH_ACT1"/>
    <property type="match status" value="1"/>
</dbReference>
<dbReference type="Pfam" id="PF21076">
    <property type="entry name" value="GDH_ACT2"/>
    <property type="match status" value="1"/>
</dbReference>
<dbReference type="Pfam" id="PF21074">
    <property type="entry name" value="GDH_C"/>
    <property type="match status" value="1"/>
</dbReference>
<feature type="domain" description="NAD-specific glutamate dehydrogenase C-terminal" evidence="3">
    <location>
        <begin position="1270"/>
        <end position="1608"/>
    </location>
</feature>
<gene>
    <name evidence="7" type="primary">gdhB_1</name>
    <name evidence="7" type="ORF">AQUSIP_11630</name>
</gene>
<dbReference type="InterPro" id="IPR024727">
    <property type="entry name" value="NAD_Glu_DH_N_ACT1"/>
</dbReference>
<dbReference type="InterPro" id="IPR049058">
    <property type="entry name" value="NAD_Glu_DH_HM2"/>
</dbReference>
<name>A0A5E4PHQ7_9COXI</name>
<dbReference type="GO" id="GO:0004352">
    <property type="term" value="F:glutamate dehydrogenase (NAD+) activity"/>
    <property type="evidence" value="ECO:0007669"/>
    <property type="project" value="InterPro"/>
</dbReference>
<dbReference type="InterPro" id="IPR028971">
    <property type="entry name" value="NAD-GDH_cat"/>
</dbReference>
<evidence type="ECO:0000259" key="6">
    <source>
        <dbReference type="Pfam" id="PF21077"/>
    </source>
</evidence>
<evidence type="ECO:0000259" key="2">
    <source>
        <dbReference type="Pfam" id="PF05088"/>
    </source>
</evidence>
<dbReference type="Pfam" id="PF05088">
    <property type="entry name" value="Bac_GDH_CD"/>
    <property type="match status" value="1"/>
</dbReference>